<feature type="domain" description="AAA-ATPase-like" evidence="1">
    <location>
        <begin position="19"/>
        <end position="211"/>
    </location>
</feature>
<evidence type="ECO:0000313" key="3">
    <source>
        <dbReference type="Proteomes" id="UP000274920"/>
    </source>
</evidence>
<dbReference type="PANTHER" id="PTHR34825">
    <property type="entry name" value="CONSERVED PROTEIN, WITH A WEAK D-GALACTARATE DEHYDRATASE/ALTRONATE HYDROLASE DOMAIN"/>
    <property type="match status" value="1"/>
</dbReference>
<dbReference type="SUPFAM" id="SSF52540">
    <property type="entry name" value="P-loop containing nucleoside triphosphate hydrolases"/>
    <property type="match status" value="1"/>
</dbReference>
<keyword evidence="3" id="KW-1185">Reference proteome</keyword>
<dbReference type="PANTHER" id="PTHR34825:SF1">
    <property type="entry name" value="AAA-ATPASE-LIKE DOMAIN-CONTAINING PROTEIN"/>
    <property type="match status" value="1"/>
</dbReference>
<dbReference type="InterPro" id="IPR018631">
    <property type="entry name" value="AAA-ATPase-like_dom"/>
</dbReference>
<dbReference type="Pfam" id="PF09820">
    <property type="entry name" value="AAA-ATPase_like"/>
    <property type="match status" value="1"/>
</dbReference>
<dbReference type="EMBL" id="RHJS01000002">
    <property type="protein sequence ID" value="RRK34144.1"/>
    <property type="molecule type" value="Genomic_DNA"/>
</dbReference>
<gene>
    <name evidence="2" type="ORF">EBB54_24510</name>
</gene>
<dbReference type="Proteomes" id="UP000274920">
    <property type="component" value="Unassembled WGS sequence"/>
</dbReference>
<dbReference type="RefSeq" id="WP_125129305.1">
    <property type="nucleotide sequence ID" value="NZ_RHJS01000002.1"/>
</dbReference>
<accession>A0A426DN03</accession>
<organism evidence="2 3">
    <name type="scientific">Schaedlerella arabinosiphila</name>
    <dbReference type="NCBI Taxonomy" id="2044587"/>
    <lineage>
        <taxon>Bacteria</taxon>
        <taxon>Bacillati</taxon>
        <taxon>Bacillota</taxon>
        <taxon>Clostridia</taxon>
        <taxon>Lachnospirales</taxon>
        <taxon>Lachnospiraceae</taxon>
        <taxon>Schaedlerella</taxon>
    </lineage>
</organism>
<dbReference type="InterPro" id="IPR027417">
    <property type="entry name" value="P-loop_NTPase"/>
</dbReference>
<evidence type="ECO:0000313" key="2">
    <source>
        <dbReference type="EMBL" id="RRK34144.1"/>
    </source>
</evidence>
<comment type="caution">
    <text evidence="2">The sequence shown here is derived from an EMBL/GenBank/DDBJ whole genome shotgun (WGS) entry which is preliminary data.</text>
</comment>
<reference evidence="2" key="1">
    <citation type="submission" date="2018-10" db="EMBL/GenBank/DDBJ databases">
        <title>Schaedlerella arabinophila gen. nov. sp. nov., isolated from the mouse intestinal tract and comparative analysis with the genome of the closely related altered Schaedler flora strain ASF502.</title>
        <authorList>
            <person name="Miyake S."/>
            <person name="Soh M."/>
            <person name="Seedorf H."/>
        </authorList>
    </citation>
    <scope>NUCLEOTIDE SEQUENCE [LARGE SCALE GENOMIC DNA]</scope>
    <source>
        <strain evidence="2">DSM 106076</strain>
    </source>
</reference>
<proteinExistence type="predicted"/>
<protein>
    <submittedName>
        <fullName evidence="2">AAA family ATPase</fullName>
    </submittedName>
</protein>
<sequence length="413" mass="48038">MGIYLNPDNEGFSTSVRSKIYIDKTGLIDYMNQILDTEDKFISVSRPRRFGKSMAAKMLIAYYSRGCNSHELFQNYEIAEKDSFLQNLNKYDVIRLDMQLIRSTAMNEGCRDKLLFYLQEKVIEELTQVYGEFLTGKEKSLAGAFQQLHASGGKKFIVIIDEWDCIFREEKENRELQEEYITFLRSLFKGAAAEECIHLAYITGILPIKKYGTESALNNFDEYTMIHPKGLTDYFGFTEAEVEGLCRKYEMDFSEAKHWYDGYFFKRKIHIYNPKSIVQAMVNGEFENYWTQTETYEGLKSYIDLNFDGLKDAIIYMIGGGRCEIDTGAFQNDMTSFRSKDDILTLLVHLGYLAYDKCCKEVYIPNEEIREEFIRAVRNSGWEKIVNIFSDSRELLEATWALDSDKVAEKIVL</sequence>
<dbReference type="AlphaFoldDB" id="A0A426DN03"/>
<evidence type="ECO:0000259" key="1">
    <source>
        <dbReference type="Pfam" id="PF09820"/>
    </source>
</evidence>
<name>A0A426DN03_9FIRM</name>